<evidence type="ECO:0000256" key="3">
    <source>
        <dbReference type="ARBA" id="ARBA00008178"/>
    </source>
</evidence>
<proteinExistence type="inferred from homology"/>
<gene>
    <name evidence="9" type="primary">rfbB</name>
    <name evidence="9" type="ORF">C2869_17865</name>
</gene>
<sequence length="334" mass="37435">MQKTVLITGGAGFIGSALVRYYLNSTAHSVVNVDKLTYAANSENLPREPDLSRYHFYQQDISDSVAMLSIIKQHRPDVVFNLAAESHVDRSIANYKAFVESNVLGTLNLLDVCQQYLQTSNPLDFKFIQVSTDEVYGDILQGEFAESDAFNPSSPYSASKAAADHFINAWVRTYDFPAIVTHCSNNFGAGQHAEKLIPKIINRALQGEPIPIYGDGQQVRDWLYVDDHVLALNLVWKRGVIGSRYNIGGSNELSNIDLTHKICHILDERCAKLGIERQVKHFADLVTFVSDRPGHDIRYAVNCNKIKNELGWRPFFSFDSALASTVGWYVSKIK</sequence>
<accession>A0A2S0VVC1</accession>
<protein>
    <recommendedName>
        <fullName evidence="4 7">dTDP-glucose 4,6-dehydratase</fullName>
        <ecNumber evidence="4 7">4.2.1.46</ecNumber>
    </recommendedName>
</protein>
<evidence type="ECO:0000256" key="2">
    <source>
        <dbReference type="ARBA" id="ARBA00001911"/>
    </source>
</evidence>
<dbReference type="SUPFAM" id="SSF51735">
    <property type="entry name" value="NAD(P)-binding Rossmann-fold domains"/>
    <property type="match status" value="1"/>
</dbReference>
<evidence type="ECO:0000256" key="6">
    <source>
        <dbReference type="ARBA" id="ARBA00023239"/>
    </source>
</evidence>
<keyword evidence="6 7" id="KW-0456">Lyase</keyword>
<dbReference type="AlphaFoldDB" id="A0A2S0VVC1"/>
<dbReference type="PANTHER" id="PTHR43000">
    <property type="entry name" value="DTDP-D-GLUCOSE 4,6-DEHYDRATASE-RELATED"/>
    <property type="match status" value="1"/>
</dbReference>
<evidence type="ECO:0000256" key="5">
    <source>
        <dbReference type="ARBA" id="ARBA00023027"/>
    </source>
</evidence>
<organism evidence="9 10">
    <name type="scientific">Saccharobesus litoralis</name>
    <dbReference type="NCBI Taxonomy" id="2172099"/>
    <lineage>
        <taxon>Bacteria</taxon>
        <taxon>Pseudomonadati</taxon>
        <taxon>Pseudomonadota</taxon>
        <taxon>Gammaproteobacteria</taxon>
        <taxon>Alteromonadales</taxon>
        <taxon>Alteromonadaceae</taxon>
        <taxon>Saccharobesus</taxon>
    </lineage>
</organism>
<keyword evidence="10" id="KW-1185">Reference proteome</keyword>
<dbReference type="RefSeq" id="WP_108604231.1">
    <property type="nucleotide sequence ID" value="NZ_CP026604.1"/>
</dbReference>
<dbReference type="InterPro" id="IPR036291">
    <property type="entry name" value="NAD(P)-bd_dom_sf"/>
</dbReference>
<evidence type="ECO:0000256" key="4">
    <source>
        <dbReference type="ARBA" id="ARBA00011990"/>
    </source>
</evidence>
<dbReference type="InterPro" id="IPR016040">
    <property type="entry name" value="NAD(P)-bd_dom"/>
</dbReference>
<dbReference type="Gene3D" id="3.90.25.10">
    <property type="entry name" value="UDP-galactose 4-epimerase, domain 1"/>
    <property type="match status" value="1"/>
</dbReference>
<dbReference type="EMBL" id="CP026604">
    <property type="protein sequence ID" value="AWB68166.1"/>
    <property type="molecule type" value="Genomic_DNA"/>
</dbReference>
<keyword evidence="5" id="KW-0520">NAD</keyword>
<comment type="catalytic activity">
    <reaction evidence="1 7">
        <text>dTDP-alpha-D-glucose = dTDP-4-dehydro-6-deoxy-alpha-D-glucose + H2O</text>
        <dbReference type="Rhea" id="RHEA:17221"/>
        <dbReference type="ChEBI" id="CHEBI:15377"/>
        <dbReference type="ChEBI" id="CHEBI:57477"/>
        <dbReference type="ChEBI" id="CHEBI:57649"/>
        <dbReference type="EC" id="4.2.1.46"/>
    </reaction>
</comment>
<dbReference type="InterPro" id="IPR005888">
    <property type="entry name" value="dTDP_Gluc_deHydtase"/>
</dbReference>
<evidence type="ECO:0000256" key="7">
    <source>
        <dbReference type="RuleBase" id="RU004473"/>
    </source>
</evidence>
<dbReference type="GO" id="GO:0008460">
    <property type="term" value="F:dTDP-glucose 4,6-dehydratase activity"/>
    <property type="evidence" value="ECO:0007669"/>
    <property type="project" value="UniProtKB-EC"/>
</dbReference>
<dbReference type="GO" id="GO:0009225">
    <property type="term" value="P:nucleotide-sugar metabolic process"/>
    <property type="evidence" value="ECO:0007669"/>
    <property type="project" value="InterPro"/>
</dbReference>
<comment type="cofactor">
    <cofactor evidence="2 7">
        <name>NAD(+)</name>
        <dbReference type="ChEBI" id="CHEBI:57540"/>
    </cofactor>
</comment>
<name>A0A2S0VVC1_9ALTE</name>
<evidence type="ECO:0000259" key="8">
    <source>
        <dbReference type="Pfam" id="PF16363"/>
    </source>
</evidence>
<dbReference type="EC" id="4.2.1.46" evidence="4 7"/>
<comment type="similarity">
    <text evidence="3 7">Belongs to the NAD(P)-dependent epimerase/dehydratase family. dTDP-glucose dehydratase subfamily.</text>
</comment>
<dbReference type="Proteomes" id="UP000244441">
    <property type="component" value="Chromosome"/>
</dbReference>
<dbReference type="NCBIfam" id="TIGR01181">
    <property type="entry name" value="dTDP_gluc_dehyt"/>
    <property type="match status" value="1"/>
</dbReference>
<dbReference type="Gene3D" id="3.40.50.720">
    <property type="entry name" value="NAD(P)-binding Rossmann-like Domain"/>
    <property type="match status" value="1"/>
</dbReference>
<evidence type="ECO:0000313" key="10">
    <source>
        <dbReference type="Proteomes" id="UP000244441"/>
    </source>
</evidence>
<evidence type="ECO:0000313" key="9">
    <source>
        <dbReference type="EMBL" id="AWB68166.1"/>
    </source>
</evidence>
<feature type="domain" description="NAD(P)-binding" evidence="8">
    <location>
        <begin position="6"/>
        <end position="323"/>
    </location>
</feature>
<dbReference type="CDD" id="cd05246">
    <property type="entry name" value="dTDP_GD_SDR_e"/>
    <property type="match status" value="1"/>
</dbReference>
<dbReference type="Pfam" id="PF16363">
    <property type="entry name" value="GDP_Man_Dehyd"/>
    <property type="match status" value="1"/>
</dbReference>
<dbReference type="OrthoDB" id="9803010at2"/>
<evidence type="ECO:0000256" key="1">
    <source>
        <dbReference type="ARBA" id="ARBA00001539"/>
    </source>
</evidence>
<dbReference type="KEGG" id="cate:C2869_17865"/>
<reference evidence="9 10" key="1">
    <citation type="submission" date="2018-01" db="EMBL/GenBank/DDBJ databases">
        <title>Genome sequence of a Cantenovulum-like bacteria.</title>
        <authorList>
            <person name="Tan W.R."/>
            <person name="Lau N.-S."/>
            <person name="Go F."/>
            <person name="Amirul A.-A.A."/>
        </authorList>
    </citation>
    <scope>NUCLEOTIDE SEQUENCE [LARGE SCALE GENOMIC DNA]</scope>
    <source>
        <strain evidence="9 10">CCB-QB4</strain>
    </source>
</reference>